<dbReference type="CDD" id="cd02440">
    <property type="entry name" value="AdoMet_MTases"/>
    <property type="match status" value="1"/>
</dbReference>
<evidence type="ECO:0000313" key="3">
    <source>
        <dbReference type="Proteomes" id="UP000192707"/>
    </source>
</evidence>
<name>A0A1W9ZKD0_MYCAI</name>
<keyword evidence="3" id="KW-1185">Reference proteome</keyword>
<dbReference type="PANTHER" id="PTHR43591">
    <property type="entry name" value="METHYLTRANSFERASE"/>
    <property type="match status" value="1"/>
</dbReference>
<dbReference type="OrthoDB" id="9805171at2"/>
<dbReference type="EMBL" id="MVHG01000015">
    <property type="protein sequence ID" value="ORA17163.1"/>
    <property type="molecule type" value="Genomic_DNA"/>
</dbReference>
<dbReference type="Pfam" id="PF08241">
    <property type="entry name" value="Methyltransf_11"/>
    <property type="match status" value="1"/>
</dbReference>
<comment type="caution">
    <text evidence="2">The sequence shown here is derived from an EMBL/GenBank/DDBJ whole genome shotgun (WGS) entry which is preliminary data.</text>
</comment>
<evidence type="ECO:0000259" key="1">
    <source>
        <dbReference type="Pfam" id="PF08241"/>
    </source>
</evidence>
<proteinExistence type="predicted"/>
<dbReference type="AlphaFoldDB" id="A0A1W9ZKD0"/>
<reference evidence="2 3" key="1">
    <citation type="submission" date="2016-12" db="EMBL/GenBank/DDBJ databases">
        <title>The new phylogeny of genus Mycobacterium.</title>
        <authorList>
            <person name="Tortoli E."/>
            <person name="Trovato A."/>
            <person name="Cirillo D.M."/>
        </authorList>
    </citation>
    <scope>NUCLEOTIDE SEQUENCE [LARGE SCALE GENOMIC DNA]</scope>
    <source>
        <strain evidence="2 3">DSM 45069</strain>
    </source>
</reference>
<dbReference type="InterPro" id="IPR013216">
    <property type="entry name" value="Methyltransf_11"/>
</dbReference>
<organism evidence="2 3">
    <name type="scientific">Mycobacterium arosiense ATCC BAA-1401 = DSM 45069</name>
    <dbReference type="NCBI Taxonomy" id="1265311"/>
    <lineage>
        <taxon>Bacteria</taxon>
        <taxon>Bacillati</taxon>
        <taxon>Actinomycetota</taxon>
        <taxon>Actinomycetes</taxon>
        <taxon>Mycobacteriales</taxon>
        <taxon>Mycobacteriaceae</taxon>
        <taxon>Mycobacterium</taxon>
        <taxon>Mycobacterium avium complex (MAC)</taxon>
    </lineage>
</organism>
<dbReference type="SUPFAM" id="SSF53335">
    <property type="entry name" value="S-adenosyl-L-methionine-dependent methyltransferases"/>
    <property type="match status" value="1"/>
</dbReference>
<feature type="domain" description="Methyltransferase type 11" evidence="1">
    <location>
        <begin position="57"/>
        <end position="151"/>
    </location>
</feature>
<protein>
    <submittedName>
        <fullName evidence="2">Ubiquinone biosynthesis protein UbiE</fullName>
    </submittedName>
</protein>
<keyword evidence="2" id="KW-0830">Ubiquinone</keyword>
<dbReference type="PANTHER" id="PTHR43591:SF24">
    <property type="entry name" value="2-METHOXY-6-POLYPRENYL-1,4-BENZOQUINOL METHYLASE, MITOCHONDRIAL"/>
    <property type="match status" value="1"/>
</dbReference>
<dbReference type="InterPro" id="IPR029063">
    <property type="entry name" value="SAM-dependent_MTases_sf"/>
</dbReference>
<dbReference type="Proteomes" id="UP000192707">
    <property type="component" value="Unassembled WGS sequence"/>
</dbReference>
<evidence type="ECO:0000313" key="2">
    <source>
        <dbReference type="EMBL" id="ORA17163.1"/>
    </source>
</evidence>
<dbReference type="Gene3D" id="3.40.50.150">
    <property type="entry name" value="Vaccinia Virus protein VP39"/>
    <property type="match status" value="1"/>
</dbReference>
<dbReference type="RefSeq" id="WP_083064185.1">
    <property type="nucleotide sequence ID" value="NZ_MVHG01000015.1"/>
</dbReference>
<dbReference type="GO" id="GO:0008757">
    <property type="term" value="F:S-adenosylmethionine-dependent methyltransferase activity"/>
    <property type="evidence" value="ECO:0007669"/>
    <property type="project" value="InterPro"/>
</dbReference>
<accession>A0A1W9ZKD0</accession>
<gene>
    <name evidence="2" type="ORF">BST14_09135</name>
</gene>
<sequence length="216" mass="23377">MPDATASLPVARTAIREFWEREGSQYDQRAAHGISSEPERRRWLDALSPIPPASRVLDVATGTGFVALLLAELGHEVSGVDASEAMLAHARAKAADGRIAVTFVEGVTEKLPFADASFDAVTARHFIWTVLEPQKAFAEWRRVLSPGGLVIADISLNPQVAGHHYAEDVAASLPFREIPDPAPVVDALRSAGFDDVDVEFRDDGGEYPRAVLRARA</sequence>